<evidence type="ECO:0000313" key="2">
    <source>
        <dbReference type="EMBL" id="UJO20257.1"/>
    </source>
</evidence>
<proteinExistence type="predicted"/>
<name>A0A9Q8PD79_PASFU</name>
<dbReference type="AlphaFoldDB" id="A0A9Q8PD79"/>
<protein>
    <submittedName>
        <fullName evidence="2">Uncharacterized protein</fullName>
    </submittedName>
</protein>
<dbReference type="Proteomes" id="UP000756132">
    <property type="component" value="Chromosome 7"/>
</dbReference>
<dbReference type="KEGG" id="ffu:CLAFUR5_10574"/>
<accession>A0A9Q8PD79</accession>
<reference evidence="2" key="1">
    <citation type="submission" date="2021-12" db="EMBL/GenBank/DDBJ databases">
        <authorList>
            <person name="Zaccaron A."/>
            <person name="Stergiopoulos I."/>
        </authorList>
    </citation>
    <scope>NUCLEOTIDE SEQUENCE</scope>
    <source>
        <strain evidence="2">Race5_Kim</strain>
    </source>
</reference>
<dbReference type="RefSeq" id="XP_047764623.1">
    <property type="nucleotide sequence ID" value="XM_047909722.1"/>
</dbReference>
<reference evidence="2" key="2">
    <citation type="journal article" date="2022" name="Microb. Genom.">
        <title>A chromosome-scale genome assembly of the tomato pathogen Cladosporium fulvum reveals a compartmentalized genome architecture and the presence of a dispensable chromosome.</title>
        <authorList>
            <person name="Zaccaron A.Z."/>
            <person name="Chen L.H."/>
            <person name="Samaras A."/>
            <person name="Stergiopoulos I."/>
        </authorList>
    </citation>
    <scope>NUCLEOTIDE SEQUENCE</scope>
    <source>
        <strain evidence="2">Race5_Kim</strain>
    </source>
</reference>
<feature type="region of interest" description="Disordered" evidence="1">
    <location>
        <begin position="36"/>
        <end position="143"/>
    </location>
</feature>
<feature type="region of interest" description="Disordered" evidence="1">
    <location>
        <begin position="1"/>
        <end position="20"/>
    </location>
</feature>
<evidence type="ECO:0000313" key="3">
    <source>
        <dbReference type="Proteomes" id="UP000756132"/>
    </source>
</evidence>
<gene>
    <name evidence="2" type="ORF">CLAFUR5_10574</name>
</gene>
<dbReference type="EMBL" id="CP090169">
    <property type="protein sequence ID" value="UJO20257.1"/>
    <property type="molecule type" value="Genomic_DNA"/>
</dbReference>
<dbReference type="GeneID" id="71990452"/>
<organism evidence="2 3">
    <name type="scientific">Passalora fulva</name>
    <name type="common">Tomato leaf mold</name>
    <name type="synonym">Cladosporium fulvum</name>
    <dbReference type="NCBI Taxonomy" id="5499"/>
    <lineage>
        <taxon>Eukaryota</taxon>
        <taxon>Fungi</taxon>
        <taxon>Dikarya</taxon>
        <taxon>Ascomycota</taxon>
        <taxon>Pezizomycotina</taxon>
        <taxon>Dothideomycetes</taxon>
        <taxon>Dothideomycetidae</taxon>
        <taxon>Mycosphaerellales</taxon>
        <taxon>Mycosphaerellaceae</taxon>
        <taxon>Fulvia</taxon>
    </lineage>
</organism>
<sequence length="143" mass="15974">MQARINVDNDEHLDSDSGLDSDIDDLLLNNNAINEDNEKHNQEEEEFGEFVDLPLRKGEKGEDEEFGEYVESPLVTKGERIEGIDEPDTPSGREVQEIADPGYLSRGTPADTLDELRDDSDPFGIEALERQGVTHTSGYLLPK</sequence>
<keyword evidence="3" id="KW-1185">Reference proteome</keyword>
<evidence type="ECO:0000256" key="1">
    <source>
        <dbReference type="SAM" id="MobiDB-lite"/>
    </source>
</evidence>